<dbReference type="Proteomes" id="UP000028712">
    <property type="component" value="Unassembled WGS sequence"/>
</dbReference>
<dbReference type="EMBL" id="JPRM01000058">
    <property type="protein sequence ID" value="KFF03680.1"/>
    <property type="molecule type" value="Genomic_DNA"/>
</dbReference>
<gene>
    <name evidence="2" type="ORF">B0A62_15330</name>
    <name evidence="1" type="ORF">IW20_24785</name>
</gene>
<keyword evidence="4" id="KW-1185">Reference proteome</keyword>
<dbReference type="RefSeq" id="WP_035628682.1">
    <property type="nucleotide sequence ID" value="NZ_JBEWQG010000035.1"/>
</dbReference>
<protein>
    <submittedName>
        <fullName evidence="1">Uncharacterized protein</fullName>
    </submittedName>
</protein>
<evidence type="ECO:0000313" key="3">
    <source>
        <dbReference type="Proteomes" id="UP000028712"/>
    </source>
</evidence>
<dbReference type="Proteomes" id="UP000198424">
    <property type="component" value="Unassembled WGS sequence"/>
</dbReference>
<sequence length="260" mass="30505">MTLLSILLLNASEAASDFDYKLLATLVSSLSGAVIGGAITIWYKSSEIKRLSEGIELQSRNLDLQKQVFEENKSNNEQKIKAELVKLEDLSRQYKLSLQKYDFEHLSKILEFADDKDEKAKMMREFSEILLKHKSNIPSFFSEPNDYDEFIVDYTYDRLEDIKKEIELLLSKYPDVFVSIHKDFRFVANQAGSLIHQAGDMFSWHDQVDKEEVTEKLFNDLLSLYEKYNNLIEIMQEQFHELDAIKRNYIKSQFIIRTQE</sequence>
<dbReference type="STRING" id="991.IW20_24785"/>
<dbReference type="AlphaFoldDB" id="A0A085ZGW6"/>
<evidence type="ECO:0000313" key="2">
    <source>
        <dbReference type="EMBL" id="OXA92404.1"/>
    </source>
</evidence>
<evidence type="ECO:0000313" key="1">
    <source>
        <dbReference type="EMBL" id="KFF03680.1"/>
    </source>
</evidence>
<comment type="caution">
    <text evidence="1">The sequence shown here is derived from an EMBL/GenBank/DDBJ whole genome shotgun (WGS) entry which is preliminary data.</text>
</comment>
<organism evidence="1 3">
    <name type="scientific">Flavobacterium hydatis</name>
    <name type="common">Cytophaga aquatilis</name>
    <dbReference type="NCBI Taxonomy" id="991"/>
    <lineage>
        <taxon>Bacteria</taxon>
        <taxon>Pseudomonadati</taxon>
        <taxon>Bacteroidota</taxon>
        <taxon>Flavobacteriia</taxon>
        <taxon>Flavobacteriales</taxon>
        <taxon>Flavobacteriaceae</taxon>
        <taxon>Flavobacterium</taxon>
    </lineage>
</organism>
<evidence type="ECO:0000313" key="4">
    <source>
        <dbReference type="Proteomes" id="UP000198424"/>
    </source>
</evidence>
<dbReference type="OrthoDB" id="9955838at2"/>
<accession>A0A085ZGW6</accession>
<dbReference type="EMBL" id="MUGY01000022">
    <property type="protein sequence ID" value="OXA92404.1"/>
    <property type="molecule type" value="Genomic_DNA"/>
</dbReference>
<reference evidence="2 4" key="2">
    <citation type="submission" date="2016-11" db="EMBL/GenBank/DDBJ databases">
        <title>Whole genomes of Flavobacteriaceae.</title>
        <authorList>
            <person name="Stine C."/>
            <person name="Li C."/>
            <person name="Tadesse D."/>
        </authorList>
    </citation>
    <scope>NUCLEOTIDE SEQUENCE [LARGE SCALE GENOMIC DNA]</scope>
    <source>
        <strain evidence="2 4">ATCC 29551</strain>
    </source>
</reference>
<proteinExistence type="predicted"/>
<reference evidence="1 3" key="1">
    <citation type="submission" date="2014-07" db="EMBL/GenBank/DDBJ databases">
        <title>Genome of Flavobacterium hydatis DSM 2063.</title>
        <authorList>
            <person name="Pipes S.E."/>
            <person name="Stropko S.J."/>
            <person name="Newman J.D."/>
        </authorList>
    </citation>
    <scope>NUCLEOTIDE SEQUENCE [LARGE SCALE GENOMIC DNA]</scope>
    <source>
        <strain evidence="1 3">DSM 2063</strain>
    </source>
</reference>
<name>A0A085ZGW6_FLAHY</name>